<dbReference type="Proteomes" id="UP000710385">
    <property type="component" value="Unassembled WGS sequence"/>
</dbReference>
<evidence type="ECO:0000259" key="2">
    <source>
        <dbReference type="Pfam" id="PF03330"/>
    </source>
</evidence>
<dbReference type="CDD" id="cd22268">
    <property type="entry name" value="DPBB_RlpA-like"/>
    <property type="match status" value="1"/>
</dbReference>
<comment type="caution">
    <text evidence="3">The sequence shown here is derived from an EMBL/GenBank/DDBJ whole genome shotgun (WGS) entry which is preliminary data.</text>
</comment>
<feature type="domain" description="RlpA-like protein double-psi beta-barrel" evidence="2">
    <location>
        <begin position="283"/>
        <end position="352"/>
    </location>
</feature>
<organism evidence="3 4">
    <name type="scientific">candidate division WWE3 bacterium</name>
    <dbReference type="NCBI Taxonomy" id="2053526"/>
    <lineage>
        <taxon>Bacteria</taxon>
        <taxon>Katanobacteria</taxon>
    </lineage>
</organism>
<accession>A0A928TTJ7</accession>
<protein>
    <recommendedName>
        <fullName evidence="2">RlpA-like protein double-psi beta-barrel domain-containing protein</fullName>
    </recommendedName>
</protein>
<proteinExistence type="predicted"/>
<keyword evidence="1" id="KW-0732">Signal</keyword>
<evidence type="ECO:0000256" key="1">
    <source>
        <dbReference type="SAM" id="SignalP"/>
    </source>
</evidence>
<sequence length="377" mass="40866">MRWVNPSIVCAILLASPFAVNAAEGQGETLFLMLDQGFVGRPVELSVFQNRLVVDWDANTLQAPTNVTLNVDGDRVRISFENAEALSPSGSINITLDDKHKTVFASADISLSSADFEAVLTVQESMNEEATGADGITYTDERVFLMLDQGFVGRPVTMDAFGGAAVLAWDERALLKPTTLTLTRTRGGQEADQTEASWGLEIAFGSDDAISPAGMFTLTFKALRPPESGEQAEVRVLSSSVNTVSAAFSGEHVTMRTAAANKAVYAPAYRSGIMRYGIASWYRYKECLCAASPDVPKGTRLRVARADDPNTFTVVTVNDWGPDRSVHPDRVIDLDYVAFDRIGNPRGGVLGVVVDLVKPEDPVYALADELPPPPWKW</sequence>
<dbReference type="Gene3D" id="2.40.40.10">
    <property type="entry name" value="RlpA-like domain"/>
    <property type="match status" value="1"/>
</dbReference>
<dbReference type="InterPro" id="IPR036908">
    <property type="entry name" value="RlpA-like_sf"/>
</dbReference>
<dbReference type="AlphaFoldDB" id="A0A928TTJ7"/>
<dbReference type="EMBL" id="JABTTY010000001">
    <property type="protein sequence ID" value="MBE7525528.1"/>
    <property type="molecule type" value="Genomic_DNA"/>
</dbReference>
<dbReference type="InterPro" id="IPR009009">
    <property type="entry name" value="RlpA-like_DPBB"/>
</dbReference>
<reference evidence="3" key="1">
    <citation type="submission" date="2020-05" db="EMBL/GenBank/DDBJ databases">
        <title>High-Quality Genomes of Partial-Nitritation/Anammox System by Hierarchical Clustering Based Hybrid Assembly.</title>
        <authorList>
            <person name="Liu L."/>
            <person name="Wang Y."/>
            <person name="Che Y."/>
            <person name="Chen Y."/>
            <person name="Xia Y."/>
            <person name="Luo R."/>
            <person name="Cheng S.H."/>
            <person name="Zheng C."/>
            <person name="Zhang T."/>
        </authorList>
    </citation>
    <scope>NUCLEOTIDE SEQUENCE</scope>
    <source>
        <strain evidence="3">H1_PAT1</strain>
    </source>
</reference>
<feature type="chain" id="PRO_5038002922" description="RlpA-like protein double-psi beta-barrel domain-containing protein" evidence="1">
    <location>
        <begin position="23"/>
        <end position="377"/>
    </location>
</feature>
<evidence type="ECO:0000313" key="4">
    <source>
        <dbReference type="Proteomes" id="UP000710385"/>
    </source>
</evidence>
<gene>
    <name evidence="3" type="ORF">HS096_04055</name>
</gene>
<evidence type="ECO:0000313" key="3">
    <source>
        <dbReference type="EMBL" id="MBE7525528.1"/>
    </source>
</evidence>
<feature type="signal peptide" evidence="1">
    <location>
        <begin position="1"/>
        <end position="22"/>
    </location>
</feature>
<name>A0A928TTJ7_UNCKA</name>
<dbReference type="Pfam" id="PF03330">
    <property type="entry name" value="DPBB_1"/>
    <property type="match status" value="1"/>
</dbReference>